<dbReference type="InterPro" id="IPR023439">
    <property type="entry name" value="Mal_deCO2ase/Cit_lyase_ACP"/>
</dbReference>
<evidence type="ECO:0008006" key="6">
    <source>
        <dbReference type="Google" id="ProtNLM"/>
    </source>
</evidence>
<keyword evidence="3" id="KW-0597">Phosphoprotein</keyword>
<evidence type="ECO:0000256" key="3">
    <source>
        <dbReference type="ARBA" id="ARBA00022553"/>
    </source>
</evidence>
<proteinExistence type="predicted"/>
<evidence type="ECO:0000313" key="5">
    <source>
        <dbReference type="Proteomes" id="UP001157126"/>
    </source>
</evidence>
<evidence type="ECO:0000256" key="1">
    <source>
        <dbReference type="ARBA" id="ARBA00004496"/>
    </source>
</evidence>
<keyword evidence="5" id="KW-1185">Reference proteome</keyword>
<gene>
    <name evidence="4" type="ORF">GCM10025883_31400</name>
</gene>
<dbReference type="Proteomes" id="UP001157126">
    <property type="component" value="Unassembled WGS sequence"/>
</dbReference>
<name>A0ABQ6IT55_9MICO</name>
<keyword evidence="2" id="KW-0963">Cytoplasm</keyword>
<comment type="subcellular location">
    <subcellularLocation>
        <location evidence="1">Cytoplasm</location>
    </subcellularLocation>
</comment>
<accession>A0ABQ6IT55</accession>
<dbReference type="Pfam" id="PF06857">
    <property type="entry name" value="ACP"/>
    <property type="match status" value="1"/>
</dbReference>
<reference evidence="5" key="1">
    <citation type="journal article" date="2019" name="Int. J. Syst. Evol. Microbiol.">
        <title>The Global Catalogue of Microorganisms (GCM) 10K type strain sequencing project: providing services to taxonomists for standard genome sequencing and annotation.</title>
        <authorList>
            <consortium name="The Broad Institute Genomics Platform"/>
            <consortium name="The Broad Institute Genome Sequencing Center for Infectious Disease"/>
            <person name="Wu L."/>
            <person name="Ma J."/>
        </authorList>
    </citation>
    <scope>NUCLEOTIDE SEQUENCE [LARGE SCALE GENOMIC DNA]</scope>
    <source>
        <strain evidence="5">NBRC 113072</strain>
    </source>
</reference>
<evidence type="ECO:0000313" key="4">
    <source>
        <dbReference type="EMBL" id="GMA41095.1"/>
    </source>
</evidence>
<comment type="caution">
    <text evidence="4">The sequence shown here is derived from an EMBL/GenBank/DDBJ whole genome shotgun (WGS) entry which is preliminary data.</text>
</comment>
<organism evidence="4 5">
    <name type="scientific">Mobilicoccus caccae</name>
    <dbReference type="NCBI Taxonomy" id="1859295"/>
    <lineage>
        <taxon>Bacteria</taxon>
        <taxon>Bacillati</taxon>
        <taxon>Actinomycetota</taxon>
        <taxon>Actinomycetes</taxon>
        <taxon>Micrococcales</taxon>
        <taxon>Dermatophilaceae</taxon>
        <taxon>Mobilicoccus</taxon>
    </lineage>
</organism>
<dbReference type="EMBL" id="BSUO01000001">
    <property type="protein sequence ID" value="GMA41095.1"/>
    <property type="molecule type" value="Genomic_DNA"/>
</dbReference>
<protein>
    <recommendedName>
        <fullName evidence="6">Citrate lyase acyl carrier protein</fullName>
    </recommendedName>
</protein>
<sequence>MVKETLAELGVDSGRIVVEDKGALDCTLRARVQAACLRASGDAIDWSVL</sequence>
<evidence type="ECO:0000256" key="2">
    <source>
        <dbReference type="ARBA" id="ARBA00022490"/>
    </source>
</evidence>